<name>A0A1I0BRE1_9PROT</name>
<reference evidence="3 4" key="1">
    <citation type="submission" date="2016-10" db="EMBL/GenBank/DDBJ databases">
        <authorList>
            <person name="de Groot N.N."/>
        </authorList>
    </citation>
    <scope>NUCLEOTIDE SEQUENCE [LARGE SCALE GENOMIC DNA]</scope>
    <source>
        <strain evidence="3 4">Nl7</strain>
    </source>
</reference>
<keyword evidence="1" id="KW-0732">Signal</keyword>
<dbReference type="OrthoDB" id="8566323at2"/>
<dbReference type="InterPro" id="IPR013424">
    <property type="entry name" value="Ice-binding_C"/>
</dbReference>
<dbReference type="Proteomes" id="UP000183339">
    <property type="component" value="Unassembled WGS sequence"/>
</dbReference>
<evidence type="ECO:0000313" key="4">
    <source>
        <dbReference type="Proteomes" id="UP000183339"/>
    </source>
</evidence>
<sequence>MKMDFKLKTLAITAIMAASTPALAAIEGGVTGNSELLLNVRYYGGASATTGGDDISGLFDLGLKMDDMLAQNGQVFNKSWDLTSGSYGASWNQLMSFVGPANAHLVEFSVIALDNTDFGTIGGSRYLTTMNVETAPKLATRPLVAFQNMEKYIDANNSRGTHASDANGASVATPTDAPDTFFGAINGVGQGDNWLANTTADTTQPLGTDQNFWFLTTSSISSFAQAVKTPFGIDLNNDGSIGEDEFSKFKLTENGVLTFTSPSVSPIPEADTWAMLLAGLGMLGMIVRRRTTI</sequence>
<gene>
    <name evidence="3" type="ORF">SAMN05216412_10397</name>
</gene>
<dbReference type="EMBL" id="FOHI01000003">
    <property type="protein sequence ID" value="SET08857.1"/>
    <property type="molecule type" value="Genomic_DNA"/>
</dbReference>
<dbReference type="PROSITE" id="PS00018">
    <property type="entry name" value="EF_HAND_1"/>
    <property type="match status" value="1"/>
</dbReference>
<proteinExistence type="predicted"/>
<dbReference type="RefSeq" id="WP_074705980.1">
    <property type="nucleotide sequence ID" value="NZ_FOHI01000003.1"/>
</dbReference>
<evidence type="ECO:0000313" key="3">
    <source>
        <dbReference type="EMBL" id="SET08857.1"/>
    </source>
</evidence>
<evidence type="ECO:0000259" key="2">
    <source>
        <dbReference type="Pfam" id="PF07589"/>
    </source>
</evidence>
<evidence type="ECO:0000256" key="1">
    <source>
        <dbReference type="SAM" id="SignalP"/>
    </source>
</evidence>
<feature type="domain" description="Ice-binding protein C-terminal" evidence="2">
    <location>
        <begin position="266"/>
        <end position="290"/>
    </location>
</feature>
<dbReference type="Pfam" id="PF07589">
    <property type="entry name" value="PEP-CTERM"/>
    <property type="match status" value="1"/>
</dbReference>
<feature type="signal peptide" evidence="1">
    <location>
        <begin position="1"/>
        <end position="24"/>
    </location>
</feature>
<organism evidence="3 4">
    <name type="scientific">Nitrosospira multiformis</name>
    <dbReference type="NCBI Taxonomy" id="1231"/>
    <lineage>
        <taxon>Bacteria</taxon>
        <taxon>Pseudomonadati</taxon>
        <taxon>Pseudomonadota</taxon>
        <taxon>Betaproteobacteria</taxon>
        <taxon>Nitrosomonadales</taxon>
        <taxon>Nitrosomonadaceae</taxon>
        <taxon>Nitrosospira</taxon>
    </lineage>
</organism>
<protein>
    <submittedName>
        <fullName evidence="3">MYXO-CTERM domain-containing protein</fullName>
    </submittedName>
</protein>
<dbReference type="InterPro" id="IPR018247">
    <property type="entry name" value="EF_Hand_1_Ca_BS"/>
</dbReference>
<feature type="chain" id="PRO_5010256727" evidence="1">
    <location>
        <begin position="25"/>
        <end position="293"/>
    </location>
</feature>
<accession>A0A1I0BRE1</accession>
<dbReference type="AlphaFoldDB" id="A0A1I0BRE1"/>